<dbReference type="CDD" id="cd22249">
    <property type="entry name" value="UDM1_RNF168_RNF169-like"/>
    <property type="match status" value="1"/>
</dbReference>
<reference evidence="15" key="1">
    <citation type="journal article" date="2016" name="Genome Announc.">
        <title>Genome sequences of three species of Hanseniaspora isolated from spontaneous wine fermentations.</title>
        <authorList>
            <person name="Sternes P.R."/>
            <person name="Lee D."/>
            <person name="Kutyna D.R."/>
            <person name="Borneman A.R."/>
        </authorList>
    </citation>
    <scope>NUCLEOTIDE SEQUENCE [LARGE SCALE GENOMIC DNA]</scope>
    <source>
        <strain evidence="15">AWRI3579</strain>
    </source>
</reference>
<keyword evidence="15" id="KW-1185">Reference proteome</keyword>
<evidence type="ECO:0000256" key="4">
    <source>
        <dbReference type="ARBA" id="ARBA00022723"/>
    </source>
</evidence>
<sequence length="771" mass="88190">MSSTVSTKVTQPKWHQPGNSTNEPVLKLLNTLTRNKDVFIPQSGGKRVTWYSCGPTVYDASHMGHARNYVSIDINRRIMQDYFGYDISFVQNVTDIDDKIIIRARQTYLFKKFLQEQNASEKEESVTQFPDESILKSLNEYLLTFIESNLKIKATSIQDYEKWATINKPNIETLKIESPKLPMYITSIDNAVKALSSPKNTVEFFQQVKDILVPALDSQFGSEINDPKVFQALPQHWEHEYDKDMRTLNVLPPDITTRVSEYVPEIVDFVKKIIDNGYAYPTSDGSVYFDTAKFDSSNKHDYAKCQPWNKGKLDLIQDGEGSLSNSVQDTKKSANDFALWKSSKPGEPKWSSPWGEGRPGWHIECSVMASDIHGATMDIHSGGIDLAFPHHDNELAQSEAHYDNCQWVNYFLHTGHLHIEGQKMSKSLKNFITIDEALSKYTWRQMRLCFALVQWNNQLDFKESLIQEAKGLESSFNNFFKNTRALNNDFKHAVANGVYVSKKTGNLEKKLLTDLYAVQDAVHVAFCDNLSTPVAIKNLAELVTKTNTYISTVGSDLKIEYVLNNVKYVTKILNTLGFTARPDGLGWEDVAEVSNKRPASLSNTASAEDTVLPYVKALSTFRDQVRQYAISKAPYGDFLILSDKVRDDDLLKLNVSLDDRSDNQGALVKFLNDQEREELLQQVNERELKKREKEQKKLEQARLRELKERERKEKASLKPQDMFKNTELYSAWDENGMPTKDKDGNEVTKSMTKKLKKQWDAQKKLHDEFFG</sequence>
<comment type="cofactor">
    <cofactor evidence="1">
        <name>Zn(2+)</name>
        <dbReference type="ChEBI" id="CHEBI:29105"/>
    </cofactor>
</comment>
<dbReference type="OrthoDB" id="438179at2759"/>
<evidence type="ECO:0000256" key="5">
    <source>
        <dbReference type="ARBA" id="ARBA00022741"/>
    </source>
</evidence>
<evidence type="ECO:0000256" key="6">
    <source>
        <dbReference type="ARBA" id="ARBA00022833"/>
    </source>
</evidence>
<evidence type="ECO:0000259" key="13">
    <source>
        <dbReference type="Pfam" id="PF01406"/>
    </source>
</evidence>
<dbReference type="GO" id="GO:0005524">
    <property type="term" value="F:ATP binding"/>
    <property type="evidence" value="ECO:0007669"/>
    <property type="project" value="UniProtKB-KW"/>
</dbReference>
<name>A0A1E5RHN4_9ASCO</name>
<dbReference type="AlphaFoldDB" id="A0A1E5RHN4"/>
<evidence type="ECO:0000313" key="14">
    <source>
        <dbReference type="EMBL" id="OEJ86397.1"/>
    </source>
</evidence>
<keyword evidence="3 14" id="KW-0436">Ligase</keyword>
<evidence type="ECO:0000256" key="7">
    <source>
        <dbReference type="ARBA" id="ARBA00022840"/>
    </source>
</evidence>
<evidence type="ECO:0000313" key="15">
    <source>
        <dbReference type="Proteomes" id="UP000095728"/>
    </source>
</evidence>
<evidence type="ECO:0000256" key="8">
    <source>
        <dbReference type="ARBA" id="ARBA00022917"/>
    </source>
</evidence>
<dbReference type="HAMAP" id="MF_00041">
    <property type="entry name" value="Cys_tRNA_synth"/>
    <property type="match status" value="1"/>
</dbReference>
<feature type="coiled-coil region" evidence="11">
    <location>
        <begin position="672"/>
        <end position="713"/>
    </location>
</feature>
<dbReference type="NCBIfam" id="TIGR00435">
    <property type="entry name" value="cysS"/>
    <property type="match status" value="1"/>
</dbReference>
<dbReference type="SUPFAM" id="SSF47323">
    <property type="entry name" value="Anticodon-binding domain of a subclass of class I aminoacyl-tRNA synthetases"/>
    <property type="match status" value="1"/>
</dbReference>
<keyword evidence="6" id="KW-0862">Zinc</keyword>
<evidence type="ECO:0000256" key="12">
    <source>
        <dbReference type="SAM" id="MobiDB-lite"/>
    </source>
</evidence>
<keyword evidence="8" id="KW-0648">Protein biosynthesis</keyword>
<dbReference type="InterPro" id="IPR015803">
    <property type="entry name" value="Cys-tRNA-ligase"/>
</dbReference>
<dbReference type="CDD" id="cd00672">
    <property type="entry name" value="CysRS_core"/>
    <property type="match status" value="1"/>
</dbReference>
<dbReference type="GO" id="GO:0005737">
    <property type="term" value="C:cytoplasm"/>
    <property type="evidence" value="ECO:0007669"/>
    <property type="project" value="TreeGrafter"/>
</dbReference>
<organism evidence="14 15">
    <name type="scientific">Hanseniaspora osmophila</name>
    <dbReference type="NCBI Taxonomy" id="56408"/>
    <lineage>
        <taxon>Eukaryota</taxon>
        <taxon>Fungi</taxon>
        <taxon>Dikarya</taxon>
        <taxon>Ascomycota</taxon>
        <taxon>Saccharomycotina</taxon>
        <taxon>Saccharomycetes</taxon>
        <taxon>Saccharomycodales</taxon>
        <taxon>Saccharomycodaceae</taxon>
        <taxon>Hanseniaspora</taxon>
    </lineage>
</organism>
<dbReference type="EMBL" id="LPNM01000006">
    <property type="protein sequence ID" value="OEJ86397.1"/>
    <property type="molecule type" value="Genomic_DNA"/>
</dbReference>
<dbReference type="PANTHER" id="PTHR10890">
    <property type="entry name" value="CYSTEINYL-TRNA SYNTHETASE"/>
    <property type="match status" value="1"/>
</dbReference>
<keyword evidence="9" id="KW-0030">Aminoacyl-tRNA synthetase</keyword>
<keyword evidence="5" id="KW-0547">Nucleotide-binding</keyword>
<dbReference type="FunCoup" id="A0A1E5RHN4">
    <property type="interactions" value="930"/>
</dbReference>
<feature type="region of interest" description="Disordered" evidence="12">
    <location>
        <begin position="1"/>
        <end position="22"/>
    </location>
</feature>
<dbReference type="InterPro" id="IPR014729">
    <property type="entry name" value="Rossmann-like_a/b/a_fold"/>
</dbReference>
<evidence type="ECO:0000256" key="9">
    <source>
        <dbReference type="ARBA" id="ARBA00023146"/>
    </source>
</evidence>
<proteinExistence type="inferred from homology"/>
<evidence type="ECO:0000256" key="1">
    <source>
        <dbReference type="ARBA" id="ARBA00001947"/>
    </source>
</evidence>
<dbReference type="Gene3D" id="3.40.50.620">
    <property type="entry name" value="HUPs"/>
    <property type="match status" value="2"/>
</dbReference>
<evidence type="ECO:0000256" key="2">
    <source>
        <dbReference type="ARBA" id="ARBA00012832"/>
    </source>
</evidence>
<evidence type="ECO:0000256" key="3">
    <source>
        <dbReference type="ARBA" id="ARBA00022598"/>
    </source>
</evidence>
<dbReference type="EC" id="6.1.1.16" evidence="2"/>
<dbReference type="InterPro" id="IPR009080">
    <property type="entry name" value="tRNAsynth_Ia_anticodon-bd"/>
</dbReference>
<dbReference type="PRINTS" id="PR00983">
    <property type="entry name" value="TRNASYNTHCYS"/>
</dbReference>
<evidence type="ECO:0000256" key="10">
    <source>
        <dbReference type="ARBA" id="ARBA00031499"/>
    </source>
</evidence>
<dbReference type="PANTHER" id="PTHR10890:SF3">
    <property type="entry name" value="CYSTEINE--TRNA LIGASE, CYTOPLASMIC"/>
    <property type="match status" value="1"/>
</dbReference>
<keyword evidence="7" id="KW-0067">ATP-binding</keyword>
<comment type="caution">
    <text evidence="14">The sequence shown here is derived from an EMBL/GenBank/DDBJ whole genome shotgun (WGS) entry which is preliminary data.</text>
</comment>
<keyword evidence="4" id="KW-0479">Metal-binding</keyword>
<dbReference type="STRING" id="56408.A0A1E5RHN4"/>
<dbReference type="InParanoid" id="A0A1E5RHN4"/>
<dbReference type="InterPro" id="IPR032678">
    <property type="entry name" value="tRNA-synt_1_cat_dom"/>
</dbReference>
<feature type="compositionally biased region" description="Polar residues" evidence="12">
    <location>
        <begin position="1"/>
        <end position="10"/>
    </location>
</feature>
<dbReference type="GO" id="GO:0004817">
    <property type="term" value="F:cysteine-tRNA ligase activity"/>
    <property type="evidence" value="ECO:0007669"/>
    <property type="project" value="UniProtKB-EC"/>
</dbReference>
<dbReference type="SUPFAM" id="SSF52374">
    <property type="entry name" value="Nucleotidylyl transferase"/>
    <property type="match status" value="1"/>
</dbReference>
<dbReference type="Pfam" id="PF01406">
    <property type="entry name" value="tRNA-synt_1e"/>
    <property type="match status" value="1"/>
</dbReference>
<evidence type="ECO:0000256" key="11">
    <source>
        <dbReference type="SAM" id="Coils"/>
    </source>
</evidence>
<feature type="domain" description="tRNA synthetases class I catalytic" evidence="13">
    <location>
        <begin position="43"/>
        <end position="470"/>
    </location>
</feature>
<dbReference type="InterPro" id="IPR024909">
    <property type="entry name" value="Cys-tRNA/MSH_ligase"/>
</dbReference>
<gene>
    <name evidence="14" type="ORF">AWRI3579_g1550</name>
</gene>
<dbReference type="GO" id="GO:0006423">
    <property type="term" value="P:cysteinyl-tRNA aminoacylation"/>
    <property type="evidence" value="ECO:0007669"/>
    <property type="project" value="InterPro"/>
</dbReference>
<accession>A0A1E5RHN4</accession>
<dbReference type="Proteomes" id="UP000095728">
    <property type="component" value="Unassembled WGS sequence"/>
</dbReference>
<protein>
    <recommendedName>
        <fullName evidence="2">cysteine--tRNA ligase</fullName>
        <ecNumber evidence="2">6.1.1.16</ecNumber>
    </recommendedName>
    <alternativeName>
        <fullName evidence="10">Cysteinyl-tRNA synthetase</fullName>
    </alternativeName>
</protein>
<keyword evidence="11" id="KW-0175">Coiled coil</keyword>
<feature type="region of interest" description="Disordered" evidence="12">
    <location>
        <begin position="729"/>
        <end position="749"/>
    </location>
</feature>
<dbReference type="GO" id="GO:0046872">
    <property type="term" value="F:metal ion binding"/>
    <property type="evidence" value="ECO:0007669"/>
    <property type="project" value="UniProtKB-KW"/>
</dbReference>